<organism evidence="1 2">
    <name type="scientific">Rhynchophorus ferrugineus</name>
    <name type="common">Red palm weevil</name>
    <name type="synonym">Curculio ferrugineus</name>
    <dbReference type="NCBI Taxonomy" id="354439"/>
    <lineage>
        <taxon>Eukaryota</taxon>
        <taxon>Metazoa</taxon>
        <taxon>Ecdysozoa</taxon>
        <taxon>Arthropoda</taxon>
        <taxon>Hexapoda</taxon>
        <taxon>Insecta</taxon>
        <taxon>Pterygota</taxon>
        <taxon>Neoptera</taxon>
        <taxon>Endopterygota</taxon>
        <taxon>Coleoptera</taxon>
        <taxon>Polyphaga</taxon>
        <taxon>Cucujiformia</taxon>
        <taxon>Curculionidae</taxon>
        <taxon>Dryophthorinae</taxon>
        <taxon>Rhynchophorus</taxon>
    </lineage>
</organism>
<gene>
    <name evidence="1" type="ORF">GWI33_000895</name>
</gene>
<keyword evidence="2" id="KW-1185">Reference proteome</keyword>
<dbReference type="Proteomes" id="UP000625711">
    <property type="component" value="Unassembled WGS sequence"/>
</dbReference>
<sequence length="92" mass="10255">MYTFNEFRTQEEMALLNFDRDGPAKNADLIYGRRETKVASATEQRIGDSGGRFERCVRNRIIKGSREGPLAGQSANRKLGVCVAESDCPVID</sequence>
<proteinExistence type="predicted"/>
<accession>A0A834HQH6</accession>
<dbReference type="AlphaFoldDB" id="A0A834HQH6"/>
<comment type="caution">
    <text evidence="1">The sequence shown here is derived from an EMBL/GenBank/DDBJ whole genome shotgun (WGS) entry which is preliminary data.</text>
</comment>
<name>A0A834HQH6_RHYFE</name>
<evidence type="ECO:0000313" key="1">
    <source>
        <dbReference type="EMBL" id="KAF7263931.1"/>
    </source>
</evidence>
<protein>
    <submittedName>
        <fullName evidence="1">Uncharacterized protein</fullName>
    </submittedName>
</protein>
<evidence type="ECO:0000313" key="2">
    <source>
        <dbReference type="Proteomes" id="UP000625711"/>
    </source>
</evidence>
<dbReference type="EMBL" id="JAACXV010018737">
    <property type="protein sequence ID" value="KAF7263931.1"/>
    <property type="molecule type" value="Genomic_DNA"/>
</dbReference>
<reference evidence="1" key="1">
    <citation type="submission" date="2020-08" db="EMBL/GenBank/DDBJ databases">
        <title>Genome sequencing and assembly of the red palm weevil Rhynchophorus ferrugineus.</title>
        <authorList>
            <person name="Dias G.B."/>
            <person name="Bergman C.M."/>
            <person name="Manee M."/>
        </authorList>
    </citation>
    <scope>NUCLEOTIDE SEQUENCE</scope>
    <source>
        <strain evidence="1">AA-2017</strain>
        <tissue evidence="1">Whole larva</tissue>
    </source>
</reference>